<evidence type="ECO:0000313" key="3">
    <source>
        <dbReference type="Proteomes" id="UP000250088"/>
    </source>
</evidence>
<reference evidence="3" key="1">
    <citation type="submission" date="2017-02" db="EMBL/GenBank/DDBJ databases">
        <title>Natronthermophilus aegyptiacus gen. nov.,sp. nov., an aerobic, extremely halophilic alkalithermophilic archaeon isolated from the athalassohaline Wadi An Natrun, Egypt.</title>
        <authorList>
            <person name="Zhao B."/>
        </authorList>
    </citation>
    <scope>NUCLEOTIDE SEQUENCE [LARGE SCALE GENOMIC DNA]</scope>
    <source>
        <strain evidence="3">JW/NM-HA 15</strain>
    </source>
</reference>
<sequence>MSHDRPNDQRASTGRDGPAFYLPGTPTSSTSDLLERLLKTLFSRRGRVRADRKRDRTNR</sequence>
<feature type="region of interest" description="Disordered" evidence="1">
    <location>
        <begin position="1"/>
        <end position="32"/>
    </location>
</feature>
<organism evidence="2 3">
    <name type="scientific">Natrarchaeobaculum aegyptiacum</name>
    <dbReference type="NCBI Taxonomy" id="745377"/>
    <lineage>
        <taxon>Archaea</taxon>
        <taxon>Methanobacteriati</taxon>
        <taxon>Methanobacteriota</taxon>
        <taxon>Stenosarchaea group</taxon>
        <taxon>Halobacteria</taxon>
        <taxon>Halobacteriales</taxon>
        <taxon>Natrialbaceae</taxon>
        <taxon>Natrarchaeobaculum</taxon>
    </lineage>
</organism>
<protein>
    <submittedName>
        <fullName evidence="2">Uncharacterized protein</fullName>
    </submittedName>
</protein>
<keyword evidence="3" id="KW-1185">Reference proteome</keyword>
<dbReference type="KEGG" id="naj:B1756_16710"/>
<gene>
    <name evidence="2" type="ORF">B1756_16710</name>
</gene>
<dbReference type="EMBL" id="CP019893">
    <property type="protein sequence ID" value="ARS91205.1"/>
    <property type="molecule type" value="Genomic_DNA"/>
</dbReference>
<evidence type="ECO:0000313" key="2">
    <source>
        <dbReference type="EMBL" id="ARS91205.1"/>
    </source>
</evidence>
<dbReference type="GeneID" id="32895749"/>
<dbReference type="RefSeq" id="WP_086889573.1">
    <property type="nucleotide sequence ID" value="NZ_CP019893.1"/>
</dbReference>
<dbReference type="AlphaFoldDB" id="A0A2Z2HY21"/>
<dbReference type="Proteomes" id="UP000250088">
    <property type="component" value="Chromosome"/>
</dbReference>
<accession>A0A2Z2HY21</accession>
<evidence type="ECO:0000256" key="1">
    <source>
        <dbReference type="SAM" id="MobiDB-lite"/>
    </source>
</evidence>
<name>A0A2Z2HY21_9EURY</name>
<proteinExistence type="predicted"/>